<dbReference type="GO" id="GO:0005436">
    <property type="term" value="F:sodium:phosphate symporter activity"/>
    <property type="evidence" value="ECO:0007669"/>
    <property type="project" value="InterPro"/>
</dbReference>
<dbReference type="GO" id="GO:0005886">
    <property type="term" value="C:plasma membrane"/>
    <property type="evidence" value="ECO:0007669"/>
    <property type="project" value="UniProtKB-SubCell"/>
</dbReference>
<dbReference type="Proteomes" id="UP000515570">
    <property type="component" value="Chromosome"/>
</dbReference>
<feature type="transmembrane region" description="Helical" evidence="6">
    <location>
        <begin position="159"/>
        <end position="177"/>
    </location>
</feature>
<dbReference type="GO" id="GO:0044341">
    <property type="term" value="P:sodium-dependent phosphate transport"/>
    <property type="evidence" value="ECO:0007669"/>
    <property type="project" value="InterPro"/>
</dbReference>
<evidence type="ECO:0000256" key="5">
    <source>
        <dbReference type="ARBA" id="ARBA00023136"/>
    </source>
</evidence>
<feature type="transmembrane region" description="Helical" evidence="6">
    <location>
        <begin position="119"/>
        <end position="139"/>
    </location>
</feature>
<name>A0A7G5FD54_9CORY</name>
<evidence type="ECO:0000256" key="3">
    <source>
        <dbReference type="ARBA" id="ARBA00022692"/>
    </source>
</evidence>
<dbReference type="EMBL" id="CP059833">
    <property type="protein sequence ID" value="QMV84545.1"/>
    <property type="molecule type" value="Genomic_DNA"/>
</dbReference>
<keyword evidence="2" id="KW-1003">Cell membrane</keyword>
<feature type="transmembrane region" description="Helical" evidence="6">
    <location>
        <begin position="344"/>
        <end position="366"/>
    </location>
</feature>
<feature type="transmembrane region" description="Helical" evidence="6">
    <location>
        <begin position="43"/>
        <end position="63"/>
    </location>
</feature>
<gene>
    <name evidence="7" type="ORF">HW450_09250</name>
</gene>
<reference evidence="7 8" key="1">
    <citation type="submission" date="2020-07" db="EMBL/GenBank/DDBJ databases">
        <title>non toxigenic Corynebacterium sp. nov from a clinical source.</title>
        <authorList>
            <person name="Bernier A.-M."/>
            <person name="Bernard K."/>
        </authorList>
    </citation>
    <scope>NUCLEOTIDE SEQUENCE [LARGE SCALE GENOMIC DNA]</scope>
    <source>
        <strain evidence="8">NML 93-0612</strain>
    </source>
</reference>
<keyword evidence="5 6" id="KW-0472">Membrane</keyword>
<comment type="subcellular location">
    <subcellularLocation>
        <location evidence="1">Cell membrane</location>
        <topology evidence="1">Multi-pass membrane protein</topology>
    </subcellularLocation>
</comment>
<keyword evidence="8" id="KW-1185">Reference proteome</keyword>
<feature type="transmembrane region" description="Helical" evidence="6">
    <location>
        <begin position="315"/>
        <end position="338"/>
    </location>
</feature>
<keyword evidence="3 6" id="KW-0812">Transmembrane</keyword>
<proteinExistence type="predicted"/>
<protein>
    <submittedName>
        <fullName evidence="7">Na/Pi symporter</fullName>
    </submittedName>
</protein>
<evidence type="ECO:0000313" key="7">
    <source>
        <dbReference type="EMBL" id="QMV84545.1"/>
    </source>
</evidence>
<dbReference type="RefSeq" id="WP_182385353.1">
    <property type="nucleotide sequence ID" value="NZ_CP059833.1"/>
</dbReference>
<dbReference type="InterPro" id="IPR003841">
    <property type="entry name" value="Na/Pi_transpt"/>
</dbReference>
<dbReference type="Pfam" id="PF02690">
    <property type="entry name" value="Na_Pi_cotrans"/>
    <property type="match status" value="2"/>
</dbReference>
<dbReference type="PANTHER" id="PTHR10010">
    <property type="entry name" value="SOLUTE CARRIER FAMILY 34 SODIUM PHOSPHATE , MEMBER 2-RELATED"/>
    <property type="match status" value="1"/>
</dbReference>
<keyword evidence="4 6" id="KW-1133">Transmembrane helix</keyword>
<evidence type="ECO:0000313" key="8">
    <source>
        <dbReference type="Proteomes" id="UP000515570"/>
    </source>
</evidence>
<feature type="transmembrane region" description="Helical" evidence="6">
    <location>
        <begin position="387"/>
        <end position="412"/>
    </location>
</feature>
<evidence type="ECO:0000256" key="2">
    <source>
        <dbReference type="ARBA" id="ARBA00022475"/>
    </source>
</evidence>
<accession>A0A7G5FD54</accession>
<evidence type="ECO:0000256" key="1">
    <source>
        <dbReference type="ARBA" id="ARBA00004651"/>
    </source>
</evidence>
<sequence length="413" mass="43574">MGSQTAAQRNYFPGTIHYINPRLVPRDEDEVQISGFGKVVRGIGVLLCLYVLLTGVKLITTGVRDLGYAVVANIMDYATHPVLAILVGILITFGVQSSTVITTIVVAAVGSGVVPIETAVMLIMGSNIGTCFTPQLVAFGFFRDKPKFQRALSATMTTWWFNVSLVAFLFPLEVAFHPLRALSDQLSRWLYGCTTITFSVSGLVDALIHPVVEGIGTNGLLGYLGSPNIAAAVSIGLGVIAIMITIRFTTVLLSDMTAASARFVFAHSAEQPETAVQIRSVLTGLGLTLMTQSSSATICSTVPFVGTNTLSLRKAFGIVLGANLGTTMSAMIAAFAVSGEFGQLAMQAAFVHVLFNLIGVVAVMLIRPLGRGIITLSTTVARRAVGAPLPAFIAVLATYILIPFGVIALVALF</sequence>
<evidence type="ECO:0000256" key="4">
    <source>
        <dbReference type="ARBA" id="ARBA00022989"/>
    </source>
</evidence>
<organism evidence="7 8">
    <name type="scientific">Corynebacterium hindlerae</name>
    <dbReference type="NCBI Taxonomy" id="699041"/>
    <lineage>
        <taxon>Bacteria</taxon>
        <taxon>Bacillati</taxon>
        <taxon>Actinomycetota</taxon>
        <taxon>Actinomycetes</taxon>
        <taxon>Mycobacteriales</taxon>
        <taxon>Corynebacteriaceae</taxon>
        <taxon>Corynebacterium</taxon>
    </lineage>
</organism>
<dbReference type="PANTHER" id="PTHR10010:SF46">
    <property type="entry name" value="SODIUM-DEPENDENT PHOSPHATE TRANSPORT PROTEIN 2B"/>
    <property type="match status" value="1"/>
</dbReference>
<feature type="transmembrane region" description="Helical" evidence="6">
    <location>
        <begin position="189"/>
        <end position="209"/>
    </location>
</feature>
<feature type="transmembrane region" description="Helical" evidence="6">
    <location>
        <begin position="229"/>
        <end position="253"/>
    </location>
</feature>
<evidence type="ECO:0000256" key="6">
    <source>
        <dbReference type="SAM" id="Phobius"/>
    </source>
</evidence>
<dbReference type="AlphaFoldDB" id="A0A7G5FD54"/>
<feature type="transmembrane region" description="Helical" evidence="6">
    <location>
        <begin position="83"/>
        <end position="107"/>
    </location>
</feature>
<dbReference type="NCBIfam" id="NF037997">
    <property type="entry name" value="Na_Pi_symport"/>
    <property type="match status" value="1"/>
</dbReference>